<dbReference type="OrthoDB" id="992776at2759"/>
<dbReference type="EMBL" id="NESQ01000390">
    <property type="protein sequence ID" value="PUU73299.1"/>
    <property type="molecule type" value="Genomic_DNA"/>
</dbReference>
<comment type="caution">
    <text evidence="1">The sequence shown here is derived from an EMBL/GenBank/DDBJ whole genome shotgun (WGS) entry which is preliminary data.</text>
</comment>
<proteinExistence type="predicted"/>
<keyword evidence="2" id="KW-1185">Reference proteome</keyword>
<organism evidence="1 2">
    <name type="scientific">Tuber borchii</name>
    <name type="common">White truffle</name>
    <dbReference type="NCBI Taxonomy" id="42251"/>
    <lineage>
        <taxon>Eukaryota</taxon>
        <taxon>Fungi</taxon>
        <taxon>Dikarya</taxon>
        <taxon>Ascomycota</taxon>
        <taxon>Pezizomycotina</taxon>
        <taxon>Pezizomycetes</taxon>
        <taxon>Pezizales</taxon>
        <taxon>Tuberaceae</taxon>
        <taxon>Tuber</taxon>
    </lineage>
</organism>
<dbReference type="STRING" id="42251.A0A2T6ZCU9"/>
<sequence>MEMILSPITSTPETQRVIGTILSGEYESIVKKAEEGNKRVRNSLVAKDLSWETQYTLEWPIGMVLRDGDTLMVIYAINQNTVEDGGKIVPDDRIAGNLSGQAAAMGTSFTAINIPHPEQRLRYPTLGIFRRGVGSARRLRGGGRLAEAITRLVRKPLGETRLQVGIAVGAGVRSVFSLKS</sequence>
<evidence type="ECO:0000313" key="2">
    <source>
        <dbReference type="Proteomes" id="UP000244722"/>
    </source>
</evidence>
<name>A0A2T6ZCU9_TUBBO</name>
<evidence type="ECO:0000313" key="1">
    <source>
        <dbReference type="EMBL" id="PUU73299.1"/>
    </source>
</evidence>
<reference evidence="1 2" key="1">
    <citation type="submission" date="2017-04" db="EMBL/GenBank/DDBJ databases">
        <title>Draft genome sequence of Tuber borchii Vittad., a whitish edible truffle.</title>
        <authorList>
            <consortium name="DOE Joint Genome Institute"/>
            <person name="Murat C."/>
            <person name="Kuo A."/>
            <person name="Barry K.W."/>
            <person name="Clum A."/>
            <person name="Dockter R.B."/>
            <person name="Fauchery L."/>
            <person name="Iotti M."/>
            <person name="Kohler A."/>
            <person name="Labutti K."/>
            <person name="Lindquist E.A."/>
            <person name="Lipzen A."/>
            <person name="Ohm R.A."/>
            <person name="Wang M."/>
            <person name="Grigoriev I.V."/>
            <person name="Zambonelli A."/>
            <person name="Martin F.M."/>
        </authorList>
    </citation>
    <scope>NUCLEOTIDE SEQUENCE [LARGE SCALE GENOMIC DNA]</scope>
    <source>
        <strain evidence="1 2">Tbo3840</strain>
    </source>
</reference>
<accession>A0A2T6ZCU9</accession>
<dbReference type="Proteomes" id="UP000244722">
    <property type="component" value="Unassembled WGS sequence"/>
</dbReference>
<dbReference type="AlphaFoldDB" id="A0A2T6ZCU9"/>
<protein>
    <submittedName>
        <fullName evidence="1">Uncharacterized protein</fullName>
    </submittedName>
</protein>
<gene>
    <name evidence="1" type="ORF">B9Z19DRAFT_1135423</name>
</gene>